<feature type="region of interest" description="Disordered" evidence="5">
    <location>
        <begin position="1"/>
        <end position="32"/>
    </location>
</feature>
<proteinExistence type="predicted"/>
<evidence type="ECO:0000256" key="1">
    <source>
        <dbReference type="ARBA" id="ARBA00022723"/>
    </source>
</evidence>
<accession>A0ABW6W6Y8</accession>
<keyword evidence="8" id="KW-1185">Reference proteome</keyword>
<protein>
    <submittedName>
        <fullName evidence="7">TraR/DksA family transcriptional regulator</fullName>
    </submittedName>
</protein>
<evidence type="ECO:0000256" key="5">
    <source>
        <dbReference type="SAM" id="MobiDB-lite"/>
    </source>
</evidence>
<keyword evidence="1" id="KW-0479">Metal-binding</keyword>
<evidence type="ECO:0000313" key="8">
    <source>
        <dbReference type="Proteomes" id="UP001602245"/>
    </source>
</evidence>
<gene>
    <name evidence="7" type="ORF">ACFY35_06485</name>
</gene>
<reference evidence="7 8" key="1">
    <citation type="submission" date="2024-10" db="EMBL/GenBank/DDBJ databases">
        <title>The Natural Products Discovery Center: Release of the First 8490 Sequenced Strains for Exploring Actinobacteria Biosynthetic Diversity.</title>
        <authorList>
            <person name="Kalkreuter E."/>
            <person name="Kautsar S.A."/>
            <person name="Yang D."/>
            <person name="Bader C.D."/>
            <person name="Teijaro C.N."/>
            <person name="Fluegel L."/>
            <person name="Davis C.M."/>
            <person name="Simpson J.R."/>
            <person name="Lauterbach L."/>
            <person name="Steele A.D."/>
            <person name="Gui C."/>
            <person name="Meng S."/>
            <person name="Li G."/>
            <person name="Viehrig K."/>
            <person name="Ye F."/>
            <person name="Su P."/>
            <person name="Kiefer A.F."/>
            <person name="Nichols A."/>
            <person name="Cepeda A.J."/>
            <person name="Yan W."/>
            <person name="Fan B."/>
            <person name="Jiang Y."/>
            <person name="Adhikari A."/>
            <person name="Zheng C.-J."/>
            <person name="Schuster L."/>
            <person name="Cowan T.M."/>
            <person name="Smanski M.J."/>
            <person name="Chevrette M.G."/>
            <person name="De Carvalho L.P.S."/>
            <person name="Shen B."/>
        </authorList>
    </citation>
    <scope>NUCLEOTIDE SEQUENCE [LARGE SCALE GENOMIC DNA]</scope>
    <source>
        <strain evidence="7 8">NPDC000087</strain>
    </source>
</reference>
<evidence type="ECO:0000256" key="3">
    <source>
        <dbReference type="ARBA" id="ARBA00022833"/>
    </source>
</evidence>
<dbReference type="SUPFAM" id="SSF57716">
    <property type="entry name" value="Glucocorticoid receptor-like (DNA-binding domain)"/>
    <property type="match status" value="1"/>
</dbReference>
<dbReference type="Gene3D" id="1.20.120.910">
    <property type="entry name" value="DksA, coiled-coil domain"/>
    <property type="match status" value="1"/>
</dbReference>
<sequence length="163" mass="17462">MTTQAAPSSPTVDATFARPVHPTTPIRATPIRARRSDLAPPMLADMQRDAVALTWDLTVHQLHQAFADSLATPSTELLDAAGSQELARTRLAAARHAIDDIQAALGRMARGTYGRCQQCGQRITADRLQASPTARWCAACQGQPAEVSRTPPRGVTVLSSPQK</sequence>
<dbReference type="EMBL" id="JBIAZU010000001">
    <property type="protein sequence ID" value="MFF5289063.1"/>
    <property type="molecule type" value="Genomic_DNA"/>
</dbReference>
<organism evidence="7 8">
    <name type="scientific">Paractinoplanes globisporus</name>
    <dbReference type="NCBI Taxonomy" id="113565"/>
    <lineage>
        <taxon>Bacteria</taxon>
        <taxon>Bacillati</taxon>
        <taxon>Actinomycetota</taxon>
        <taxon>Actinomycetes</taxon>
        <taxon>Micromonosporales</taxon>
        <taxon>Micromonosporaceae</taxon>
        <taxon>Paractinoplanes</taxon>
    </lineage>
</organism>
<dbReference type="Pfam" id="PF01258">
    <property type="entry name" value="zf-dskA_traR"/>
    <property type="match status" value="1"/>
</dbReference>
<dbReference type="RefSeq" id="WP_157295215.1">
    <property type="nucleotide sequence ID" value="NZ_JBIAZU010000001.1"/>
</dbReference>
<evidence type="ECO:0000313" key="7">
    <source>
        <dbReference type="EMBL" id="MFF5289063.1"/>
    </source>
</evidence>
<feature type="domain" description="Zinc finger DksA/TraR C4-type" evidence="6">
    <location>
        <begin position="111"/>
        <end position="142"/>
    </location>
</feature>
<dbReference type="Proteomes" id="UP001602245">
    <property type="component" value="Unassembled WGS sequence"/>
</dbReference>
<feature type="compositionally biased region" description="Polar residues" evidence="5">
    <location>
        <begin position="1"/>
        <end position="12"/>
    </location>
</feature>
<feature type="zinc finger region" description="dksA C4-type" evidence="4">
    <location>
        <begin position="116"/>
        <end position="140"/>
    </location>
</feature>
<dbReference type="PROSITE" id="PS51128">
    <property type="entry name" value="ZF_DKSA_2"/>
    <property type="match status" value="1"/>
</dbReference>
<keyword evidence="3" id="KW-0862">Zinc</keyword>
<evidence type="ECO:0000259" key="6">
    <source>
        <dbReference type="Pfam" id="PF01258"/>
    </source>
</evidence>
<keyword evidence="2" id="KW-0863">Zinc-finger</keyword>
<dbReference type="PANTHER" id="PTHR33823">
    <property type="entry name" value="RNA POLYMERASE-BINDING TRANSCRIPTION FACTOR DKSA-RELATED"/>
    <property type="match status" value="1"/>
</dbReference>
<evidence type="ECO:0000256" key="4">
    <source>
        <dbReference type="PROSITE-ProRule" id="PRU00510"/>
    </source>
</evidence>
<name>A0ABW6W6Y8_9ACTN</name>
<dbReference type="InterPro" id="IPR000962">
    <property type="entry name" value="Znf_DskA_TraR"/>
</dbReference>
<comment type="caution">
    <text evidence="7">The sequence shown here is derived from an EMBL/GenBank/DDBJ whole genome shotgun (WGS) entry which is preliminary data.</text>
</comment>
<dbReference type="PANTHER" id="PTHR33823:SF4">
    <property type="entry name" value="GENERAL STRESS PROTEIN 16O"/>
    <property type="match status" value="1"/>
</dbReference>
<evidence type="ECO:0000256" key="2">
    <source>
        <dbReference type="ARBA" id="ARBA00022771"/>
    </source>
</evidence>